<name>A0A2T4Z346_9HYPH</name>
<feature type="chain" id="PRO_5015674522" description="Outer membrane beta-barrel protein" evidence="2">
    <location>
        <begin position="28"/>
        <end position="635"/>
    </location>
</feature>
<feature type="compositionally biased region" description="Polar residues" evidence="1">
    <location>
        <begin position="172"/>
        <end position="204"/>
    </location>
</feature>
<keyword evidence="4" id="KW-1185">Reference proteome</keyword>
<protein>
    <recommendedName>
        <fullName evidence="5">Outer membrane beta-barrel protein</fullName>
    </recommendedName>
</protein>
<comment type="caution">
    <text evidence="3">The sequence shown here is derived from an EMBL/GenBank/DDBJ whole genome shotgun (WGS) entry which is preliminary data.</text>
</comment>
<dbReference type="SUPFAM" id="SSF56935">
    <property type="entry name" value="Porins"/>
    <property type="match status" value="1"/>
</dbReference>
<feature type="compositionally biased region" description="Low complexity" evidence="1">
    <location>
        <begin position="137"/>
        <end position="146"/>
    </location>
</feature>
<keyword evidence="2" id="KW-0732">Signal</keyword>
<feature type="region of interest" description="Disordered" evidence="1">
    <location>
        <begin position="29"/>
        <end position="207"/>
    </location>
</feature>
<evidence type="ECO:0000313" key="4">
    <source>
        <dbReference type="Proteomes" id="UP000241808"/>
    </source>
</evidence>
<sequence>MGRTARLIWGASLMALVLAGAGVSAHAQRLRTAPPPGGSDTAGETGWQGLAPVEPPDADSGLAPRTDAEAAGLRTDAPPPAPGESRTVSAQRERARGDARRAPWTLRPARPSPLAAEAGVSGPAPVTRPAPRPTSRPAPVANPRTGRLPRRPPEPPANARNLGLRTLPAPTTGANSGSSLTPSRQDSLALSSGTRGVTPPTQQRRPVDVPIVTNRVQQPSGRVLPNANPLGRNVVVDPRTGEVISFDRRPPAETDAFAPTGIRVGSFIVTPTADATLGYDSNPRRLTAGSPGSLFTQSYGELQARSDWSRHEVTARLRGTYSAYFSDPGVNRPEVNAVVTGRLDVARDTRVETEGRYTLNTNSPGSSNLPSSPTGLRNLPLIHQVGGSAGVVQDIGRVQVTLRGTFDRFIYDDAITNAGTVLSQSGRDYNAIGGRLRTSYELTPGLRPFVEAALEQRRFDQRLSSGGTLQGSSSVTFRVGTTFELTRLLTGEISAGYLRRDNLDPTFGDIAVPVLDASLVWAMTALTTVRFTARSTIDESFTTGASGIEKRDAAVELEHAFRRWLVGTARFAYGHDTYRGTSRVDQRTVASLGLVYRASRALQIRGEIRRETLQSNTADASYSANVFLLGLRLQR</sequence>
<feature type="compositionally biased region" description="Pro residues" evidence="1">
    <location>
        <begin position="126"/>
        <end position="136"/>
    </location>
</feature>
<reference evidence="3 4" key="1">
    <citation type="submission" date="2018-04" db="EMBL/GenBank/DDBJ databases">
        <title>Genomic Encyclopedia of Archaeal and Bacterial Type Strains, Phase II (KMG-II): from individual species to whole genera.</title>
        <authorList>
            <person name="Goeker M."/>
        </authorList>
    </citation>
    <scope>NUCLEOTIDE SEQUENCE [LARGE SCALE GENOMIC DNA]</scope>
    <source>
        <strain evidence="3 4">DSM 25521</strain>
    </source>
</reference>
<proteinExistence type="predicted"/>
<dbReference type="OrthoDB" id="7398962at2"/>
<feature type="compositionally biased region" description="Basic and acidic residues" evidence="1">
    <location>
        <begin position="91"/>
        <end position="101"/>
    </location>
</feature>
<organism evidence="3 4">
    <name type="scientific">Phreatobacter oligotrophus</name>
    <dbReference type="NCBI Taxonomy" id="1122261"/>
    <lineage>
        <taxon>Bacteria</taxon>
        <taxon>Pseudomonadati</taxon>
        <taxon>Pseudomonadota</taxon>
        <taxon>Alphaproteobacteria</taxon>
        <taxon>Hyphomicrobiales</taxon>
        <taxon>Phreatobacteraceae</taxon>
        <taxon>Phreatobacter</taxon>
    </lineage>
</organism>
<dbReference type="InterPro" id="IPR018759">
    <property type="entry name" value="BBP2_2"/>
</dbReference>
<dbReference type="Proteomes" id="UP000241808">
    <property type="component" value="Unassembled WGS sequence"/>
</dbReference>
<accession>A0A2T4Z346</accession>
<dbReference type="Pfam" id="PF10082">
    <property type="entry name" value="BBP2_2"/>
    <property type="match status" value="1"/>
</dbReference>
<evidence type="ECO:0000313" key="3">
    <source>
        <dbReference type="EMBL" id="PTM55195.1"/>
    </source>
</evidence>
<dbReference type="EMBL" id="PZZL01000005">
    <property type="protein sequence ID" value="PTM55195.1"/>
    <property type="molecule type" value="Genomic_DNA"/>
</dbReference>
<evidence type="ECO:0000256" key="2">
    <source>
        <dbReference type="SAM" id="SignalP"/>
    </source>
</evidence>
<feature type="signal peptide" evidence="2">
    <location>
        <begin position="1"/>
        <end position="27"/>
    </location>
</feature>
<evidence type="ECO:0000256" key="1">
    <source>
        <dbReference type="SAM" id="MobiDB-lite"/>
    </source>
</evidence>
<dbReference type="AlphaFoldDB" id="A0A2T4Z346"/>
<dbReference type="RefSeq" id="WP_146167343.1">
    <property type="nucleotide sequence ID" value="NZ_PZZL01000005.1"/>
</dbReference>
<gene>
    <name evidence="3" type="ORF">C8P69_105348</name>
</gene>
<evidence type="ECO:0008006" key="5">
    <source>
        <dbReference type="Google" id="ProtNLM"/>
    </source>
</evidence>